<dbReference type="GO" id="GO:0030424">
    <property type="term" value="C:axon"/>
    <property type="evidence" value="ECO:0007669"/>
    <property type="project" value="UniProtKB-SubCell"/>
</dbReference>
<protein>
    <recommendedName>
        <fullName evidence="12">Ig-like domain-containing protein</fullName>
    </recommendedName>
</protein>
<dbReference type="OrthoDB" id="9945628at2759"/>
<keyword evidence="6 11" id="KW-1133">Transmembrane helix</keyword>
<evidence type="ECO:0000256" key="6">
    <source>
        <dbReference type="ARBA" id="ARBA00022989"/>
    </source>
</evidence>
<feature type="region of interest" description="Disordered" evidence="10">
    <location>
        <begin position="933"/>
        <end position="953"/>
    </location>
</feature>
<dbReference type="GO" id="GO:0030425">
    <property type="term" value="C:dendrite"/>
    <property type="evidence" value="ECO:0007669"/>
    <property type="project" value="UniProtKB-SubCell"/>
</dbReference>
<accession>A0A553QM14</accession>
<evidence type="ECO:0000256" key="3">
    <source>
        <dbReference type="ARBA" id="ARBA00004489"/>
    </source>
</evidence>
<keyword evidence="7" id="KW-0325">Glycoprotein</keyword>
<evidence type="ECO:0000256" key="10">
    <source>
        <dbReference type="SAM" id="MobiDB-lite"/>
    </source>
</evidence>
<evidence type="ECO:0000313" key="13">
    <source>
        <dbReference type="EMBL" id="TRY91032.1"/>
    </source>
</evidence>
<organism evidence="13 14">
    <name type="scientific">Danionella cerebrum</name>
    <dbReference type="NCBI Taxonomy" id="2873325"/>
    <lineage>
        <taxon>Eukaryota</taxon>
        <taxon>Metazoa</taxon>
        <taxon>Chordata</taxon>
        <taxon>Craniata</taxon>
        <taxon>Vertebrata</taxon>
        <taxon>Euteleostomi</taxon>
        <taxon>Actinopterygii</taxon>
        <taxon>Neopterygii</taxon>
        <taxon>Teleostei</taxon>
        <taxon>Ostariophysi</taxon>
        <taxon>Cypriniformes</taxon>
        <taxon>Danionidae</taxon>
        <taxon>Danioninae</taxon>
        <taxon>Danionella</taxon>
    </lineage>
</organism>
<gene>
    <name evidence="13" type="ORF">DNTS_021664</name>
</gene>
<dbReference type="GO" id="GO:0005886">
    <property type="term" value="C:plasma membrane"/>
    <property type="evidence" value="ECO:0007669"/>
    <property type="project" value="TreeGrafter"/>
</dbReference>
<evidence type="ECO:0000256" key="7">
    <source>
        <dbReference type="ARBA" id="ARBA00023180"/>
    </source>
</evidence>
<dbReference type="SUPFAM" id="SSF48726">
    <property type="entry name" value="Immunoglobulin"/>
    <property type="match status" value="3"/>
</dbReference>
<feature type="domain" description="Ig-like" evidence="12">
    <location>
        <begin position="632"/>
        <end position="716"/>
    </location>
</feature>
<comment type="subcellular location">
    <subcellularLocation>
        <location evidence="3">Cell projection</location>
        <location evidence="3">Axon</location>
    </subcellularLocation>
    <subcellularLocation>
        <location evidence="1">Cell projection</location>
        <location evidence="1">Dendrite</location>
    </subcellularLocation>
    <subcellularLocation>
        <location evidence="2">Membrane</location>
        <topology evidence="2">Single-pass type I membrane protein</topology>
    </subcellularLocation>
</comment>
<dbReference type="PROSITE" id="PS50835">
    <property type="entry name" value="IG_LIKE"/>
    <property type="match status" value="2"/>
</dbReference>
<dbReference type="InterPro" id="IPR013106">
    <property type="entry name" value="Ig_V-set"/>
</dbReference>
<dbReference type="InterPro" id="IPR013783">
    <property type="entry name" value="Ig-like_fold"/>
</dbReference>
<feature type="non-terminal residue" evidence="13">
    <location>
        <position position="1"/>
    </location>
</feature>
<evidence type="ECO:0000256" key="1">
    <source>
        <dbReference type="ARBA" id="ARBA00004279"/>
    </source>
</evidence>
<feature type="compositionally biased region" description="Basic and acidic residues" evidence="10">
    <location>
        <begin position="934"/>
        <end position="953"/>
    </location>
</feature>
<evidence type="ECO:0000259" key="12">
    <source>
        <dbReference type="PROSITE" id="PS50835"/>
    </source>
</evidence>
<evidence type="ECO:0000256" key="4">
    <source>
        <dbReference type="ARBA" id="ARBA00022692"/>
    </source>
</evidence>
<dbReference type="Gene3D" id="2.60.40.10">
    <property type="entry name" value="Immunoglobulins"/>
    <property type="match status" value="4"/>
</dbReference>
<comment type="caution">
    <text evidence="13">The sequence shown here is derived from an EMBL/GenBank/DDBJ whole genome shotgun (WGS) entry which is preliminary data.</text>
</comment>
<dbReference type="PROSITE" id="PS00290">
    <property type="entry name" value="IG_MHC"/>
    <property type="match status" value="1"/>
</dbReference>
<dbReference type="InterPro" id="IPR007110">
    <property type="entry name" value="Ig-like_dom"/>
</dbReference>
<dbReference type="SMART" id="SM00409">
    <property type="entry name" value="IG"/>
    <property type="match status" value="3"/>
</dbReference>
<keyword evidence="5" id="KW-0130">Cell adhesion</keyword>
<keyword evidence="8" id="KW-0966">Cell projection</keyword>
<sequence>SEAGGKKVHVLGTGSPRAVNVNEEALMSSKSIEANGLLVGAKDKMNGWEDEAEASSGGIAVKPFTAIEITPFLGGFRAVIVDLILKHITQAWERPKSSGFIPSIASVPQVHVLSQSPTQLRPGFIFATAPVGCKPPGKSLLTSSRAPLQLPQALSETPRDRVTSALDSLISPSTPLQIVRPTQGLLWPDLHTPASSWQPLLGETVEMEEREQTDIILHISPLLCCHLNSALTALNGAFMPLKGSSVSPFPEFTFCDALCRCPARQSVPEAEPLACRGAPDDPTVAPCSQAKKAQLSPAGLTHDSCCYGCLSDPLNSDLWLFKVPITCGRKTGVKNYRGIHLWVGAGWKSTFVDSPVVEPTTKGEREQLCMDEAAILREFSSSFHQHYRLCARSLLKAWAIDGSISLHAPPEALFKELVEKKDALISSSAYGPRCVIPSRHLIQDVLVLYFPGSCLQTVIGLYGETIEVPCNNGNNKADGLIFTKWKYVKDDGSPGDLLVKQAQKDEATVSATDSYKTRVSIAANSSLMIAQGSLADQRVFTCMVVSLTNLQEYPVEVKVYKKPSAPVIKNKAKDLENGKLTQEPVTGLSSTSSRLQYTARKEDVASQFTCVAMHEIGAKQVSAPDTFPIYYPTEKVNLQVISQSPIREGDDVTLKCQADGNPPPTSFNFEIKGKKVTLVDKDVYTLTGVTRADSGVYKCSLLDNEEMESTQIVTVSYLDVSLTPAGKVLKNLGESLVVSLEKNASVEPKVTWTKDNRKLDKLPDFSRLSYSDAGLYVCDVSVEGIKHSLSFELTVEGVPKITSLTKHRSTNGKHKVLMCEAEGSPKPDVLWSVNGTDDEASYVNGKATYKLTVVPSKNLTVSCHVTNKLGSDMKDISVFSLFEEHKSKPEKNEYGADQAKVIVGVVVGLFLAAALVGLIYWLYIKKTRQGSWKTGEKETGTSEESKKLEENNHKADERGLVTLNVQNYTLRSSNSRRECSRFMRIADVVDTAVCLPSSKNDVNSLYTFEAYVNKST</sequence>
<dbReference type="InterPro" id="IPR003599">
    <property type="entry name" value="Ig_sub"/>
</dbReference>
<dbReference type="Pfam" id="PF13927">
    <property type="entry name" value="Ig_3"/>
    <property type="match status" value="1"/>
</dbReference>
<dbReference type="GO" id="GO:0007155">
    <property type="term" value="P:cell adhesion"/>
    <property type="evidence" value="ECO:0007669"/>
    <property type="project" value="UniProtKB-KW"/>
</dbReference>
<dbReference type="Proteomes" id="UP000316079">
    <property type="component" value="Unassembled WGS sequence"/>
</dbReference>
<dbReference type="InterPro" id="IPR003598">
    <property type="entry name" value="Ig_sub2"/>
</dbReference>
<dbReference type="PANTHER" id="PTHR11973:SF2">
    <property type="entry name" value="CD166 ANTIGEN"/>
    <property type="match status" value="1"/>
</dbReference>
<evidence type="ECO:0000256" key="11">
    <source>
        <dbReference type="SAM" id="Phobius"/>
    </source>
</evidence>
<dbReference type="PANTHER" id="PTHR11973">
    <property type="entry name" value="CELL SURFACE GLYCOPROTEIN MUC18-RELATED"/>
    <property type="match status" value="1"/>
</dbReference>
<dbReference type="InterPro" id="IPR036179">
    <property type="entry name" value="Ig-like_dom_sf"/>
</dbReference>
<evidence type="ECO:0000313" key="14">
    <source>
        <dbReference type="Proteomes" id="UP000316079"/>
    </source>
</evidence>
<evidence type="ECO:0000256" key="2">
    <source>
        <dbReference type="ARBA" id="ARBA00004479"/>
    </source>
</evidence>
<dbReference type="AlphaFoldDB" id="A0A553QM14"/>
<feature type="domain" description="Ig-like" evidence="12">
    <location>
        <begin position="799"/>
        <end position="877"/>
    </location>
</feature>
<keyword evidence="11" id="KW-0472">Membrane</keyword>
<dbReference type="EMBL" id="SRMA01025785">
    <property type="protein sequence ID" value="TRY91032.1"/>
    <property type="molecule type" value="Genomic_DNA"/>
</dbReference>
<feature type="transmembrane region" description="Helical" evidence="11">
    <location>
        <begin position="901"/>
        <end position="923"/>
    </location>
</feature>
<proteinExistence type="predicted"/>
<evidence type="ECO:0000256" key="9">
    <source>
        <dbReference type="ARBA" id="ARBA00023319"/>
    </source>
</evidence>
<dbReference type="InterPro" id="IPR003006">
    <property type="entry name" value="Ig/MHC_CS"/>
</dbReference>
<reference evidence="13 14" key="1">
    <citation type="journal article" date="2019" name="Sci. Data">
        <title>Hybrid genome assembly and annotation of Danionella translucida.</title>
        <authorList>
            <person name="Kadobianskyi M."/>
            <person name="Schulze L."/>
            <person name="Schuelke M."/>
            <person name="Judkewitz B."/>
        </authorList>
    </citation>
    <scope>NUCLEOTIDE SEQUENCE [LARGE SCALE GENOMIC DNA]</scope>
    <source>
        <strain evidence="13 14">Bolton</strain>
    </source>
</reference>
<evidence type="ECO:0000256" key="8">
    <source>
        <dbReference type="ARBA" id="ARBA00023273"/>
    </source>
</evidence>
<dbReference type="SMART" id="SM00406">
    <property type="entry name" value="IGv"/>
    <property type="match status" value="2"/>
</dbReference>
<keyword evidence="14" id="KW-1185">Reference proteome</keyword>
<keyword evidence="9" id="KW-0393">Immunoglobulin domain</keyword>
<dbReference type="SMART" id="SM00408">
    <property type="entry name" value="IGc2"/>
    <property type="match status" value="2"/>
</dbReference>
<dbReference type="InterPro" id="IPR051116">
    <property type="entry name" value="Surface_Rcpt/Adhesion_Mol"/>
</dbReference>
<name>A0A553QM14_9TELE</name>
<evidence type="ECO:0000256" key="5">
    <source>
        <dbReference type="ARBA" id="ARBA00022889"/>
    </source>
</evidence>
<keyword evidence="4 11" id="KW-0812">Transmembrane</keyword>